<dbReference type="EMBL" id="CP140009">
    <property type="protein sequence ID" value="WQD71063.1"/>
    <property type="molecule type" value="Genomic_DNA"/>
</dbReference>
<gene>
    <name evidence="1" type="ORF">U0037_23875</name>
</gene>
<dbReference type="Proteomes" id="UP001325023">
    <property type="component" value="Chromosome"/>
</dbReference>
<organism evidence="1 2">
    <name type="scientific">Pseudomonas fluorescens</name>
    <dbReference type="NCBI Taxonomy" id="294"/>
    <lineage>
        <taxon>Bacteria</taxon>
        <taxon>Pseudomonadati</taxon>
        <taxon>Pseudomonadota</taxon>
        <taxon>Gammaproteobacteria</taxon>
        <taxon>Pseudomonadales</taxon>
        <taxon>Pseudomonadaceae</taxon>
        <taxon>Pseudomonas</taxon>
    </lineage>
</organism>
<keyword evidence="2" id="KW-1185">Reference proteome</keyword>
<proteinExistence type="predicted"/>
<accession>A0ACD4XPG8</accession>
<evidence type="ECO:0000313" key="2">
    <source>
        <dbReference type="Proteomes" id="UP001325023"/>
    </source>
</evidence>
<name>A0ACD4XPG8_PSEFL</name>
<reference evidence="1" key="1">
    <citation type="submission" date="2023-12" db="EMBL/GenBank/DDBJ databases">
        <title>Genome sequencing and assembly of bacterial species from a model synthetic community.</title>
        <authorList>
            <person name="Hogle S.L."/>
        </authorList>
    </citation>
    <scope>NUCLEOTIDE SEQUENCE</scope>
    <source>
        <strain evidence="1">SBW25</strain>
    </source>
</reference>
<protein>
    <submittedName>
        <fullName evidence="1">AAA family ATPase</fullName>
    </submittedName>
</protein>
<evidence type="ECO:0000313" key="1">
    <source>
        <dbReference type="EMBL" id="WQD71063.1"/>
    </source>
</evidence>
<sequence length="647" mass="74156">MILVAGLFLRHYGVYKNINYIPLSDGENFTSLIGENGVGKSSILDALDKYFNHKDSKDWVINKQAQLEGGISTNDKTPFISPLFLISISDSNKHLDENSIKSLEAISNYLWSSSKKGVLDDFLTHRDTIKTTEAETTHYLISIGKRHNEKDAFFLTFEPELKKIFDDLSLDFKLETTKLLAWIIESITYLYIPVETNVNSFTKLEAADMQILMDKNIHREVGSSIDERTVKEINKNLDNFITDIEKNLPDYKYKSTGKRKNLTKLDIVQKTIEAYFSVKILHRKVGTSEVPIQHLSSGEKRRALVDLAYAYLVHGDVREKDVILAIDEPESSLHVSACFNQFENLKKIAQNKTQLIITTHWYGHLPILSSGKSVLISKEGNEIQKDSFNLSNYREQIAQEQKALKQNAPPYSVQLKSYNDLTQSIIESLQNGYNWIICEGSSEKIYFEHFFKEEIEKQRLCILPCGGSAEVLRMARYIKTPLQDKNIAITGKVLCLIDTDIEAKTFEHDNNLSNLLVKRLLNINSTIELVEINDIRKIPATEIEDALDPRIYFETLSSFDNPEINRILETSDFDHAAVNSADCMDLKTSEKVIIKDFFDGPNIKYNFAKKYVEFSDLDPIGFFPSWVGKIKEEFIEIKPKLIRRRKP</sequence>